<evidence type="ECO:0000313" key="2">
    <source>
        <dbReference type="Proteomes" id="UP000825015"/>
    </source>
</evidence>
<proteinExistence type="predicted"/>
<dbReference type="EMBL" id="AP019779">
    <property type="protein sequence ID" value="BBL60974.1"/>
    <property type="molecule type" value="Genomic_DNA"/>
</dbReference>
<organism evidence="1 2">
    <name type="scientific">Methanobrevibacter arboriphilus</name>
    <dbReference type="NCBI Taxonomy" id="39441"/>
    <lineage>
        <taxon>Archaea</taxon>
        <taxon>Methanobacteriati</taxon>
        <taxon>Methanobacteriota</taxon>
        <taxon>Methanomada group</taxon>
        <taxon>Methanobacteria</taxon>
        <taxon>Methanobacteriales</taxon>
        <taxon>Methanobacteriaceae</taxon>
        <taxon>Methanobrevibacter</taxon>
    </lineage>
</organism>
<evidence type="ECO:0000313" key="1">
    <source>
        <dbReference type="EMBL" id="BBL60974.1"/>
    </source>
</evidence>
<keyword evidence="2" id="KW-1185">Reference proteome</keyword>
<protein>
    <submittedName>
        <fullName evidence="1">Uncharacterized protein</fullName>
    </submittedName>
</protein>
<name>A0ACA8R0S3_METAZ</name>
<gene>
    <name evidence="1" type="ORF">MarbSA_00140</name>
</gene>
<sequence>MSDIELKNKEVFIPAKLRDDLNINENDDIDFKVIKDGIIIKFHEKKDSLRDMIGIAEAPEPTNAVDLKRKGQRGEY</sequence>
<reference evidence="1" key="1">
    <citation type="submission" date="2019-06" db="EMBL/GenBank/DDBJ databases">
        <title>Complete genome sequence of Methanobrevibacter arboriphilus strain SA.</title>
        <authorList>
            <person name="Asakawa S."/>
        </authorList>
    </citation>
    <scope>NUCLEOTIDE SEQUENCE</scope>
    <source>
        <strain evidence="1">SA</strain>
    </source>
</reference>
<accession>A0ACA8R0S3</accession>
<dbReference type="Proteomes" id="UP000825015">
    <property type="component" value="Chromosome"/>
</dbReference>